<dbReference type="EnsemblMetazoa" id="BGLB013363-RB">
    <property type="protein sequence ID" value="BGLB013363-PB"/>
    <property type="gene ID" value="BGLB013363"/>
</dbReference>
<feature type="region of interest" description="Disordered" evidence="1">
    <location>
        <begin position="1"/>
        <end position="27"/>
    </location>
</feature>
<feature type="region of interest" description="Disordered" evidence="1">
    <location>
        <begin position="62"/>
        <end position="153"/>
    </location>
</feature>
<dbReference type="InterPro" id="IPR012340">
    <property type="entry name" value="NA-bd_OB-fold"/>
</dbReference>
<gene>
    <name evidence="2" type="primary">106051735</name>
</gene>
<protein>
    <recommendedName>
        <fullName evidence="4">CSD domain-containing protein</fullName>
    </recommendedName>
</protein>
<proteinExistence type="predicted"/>
<feature type="compositionally biased region" description="Polar residues" evidence="1">
    <location>
        <begin position="139"/>
        <end position="153"/>
    </location>
</feature>
<dbReference type="VEuPathDB" id="VectorBase:BGLB013363"/>
<evidence type="ECO:0008006" key="4">
    <source>
        <dbReference type="Google" id="ProtNLM"/>
    </source>
</evidence>
<name>A0A2C9K546_BIOGL</name>
<evidence type="ECO:0000313" key="3">
    <source>
        <dbReference type="Proteomes" id="UP000076420"/>
    </source>
</evidence>
<sequence length="153" mass="17151">MKCKWEVGISSHLSRQESYDDVGSKENKDDLFVHKTAIVKSNPRKYPTSVREGGKTELDVVEEEKRKETVNVTGPGGSNVQGSRDSADRSSSRTSGWYLWYRENGNGRRRQYPEDHEKSSLKDTKAIKGVDLTDATMAAHQSTDTMAAHQSTE</sequence>
<dbReference type="VEuPathDB" id="VectorBase:BGLAX_038530"/>
<dbReference type="Gene3D" id="2.40.50.140">
    <property type="entry name" value="Nucleic acid-binding proteins"/>
    <property type="match status" value="1"/>
</dbReference>
<evidence type="ECO:0000256" key="1">
    <source>
        <dbReference type="SAM" id="MobiDB-lite"/>
    </source>
</evidence>
<dbReference type="PANTHER" id="PTHR11544">
    <property type="entry name" value="COLD SHOCK DOMAIN CONTAINING PROTEINS"/>
    <property type="match status" value="1"/>
</dbReference>
<organism evidence="2 3">
    <name type="scientific">Biomphalaria glabrata</name>
    <name type="common">Bloodfluke planorb</name>
    <name type="synonym">Freshwater snail</name>
    <dbReference type="NCBI Taxonomy" id="6526"/>
    <lineage>
        <taxon>Eukaryota</taxon>
        <taxon>Metazoa</taxon>
        <taxon>Spiralia</taxon>
        <taxon>Lophotrochozoa</taxon>
        <taxon>Mollusca</taxon>
        <taxon>Gastropoda</taxon>
        <taxon>Heterobranchia</taxon>
        <taxon>Euthyneura</taxon>
        <taxon>Panpulmonata</taxon>
        <taxon>Hygrophila</taxon>
        <taxon>Lymnaeoidea</taxon>
        <taxon>Planorbidae</taxon>
        <taxon>Biomphalaria</taxon>
    </lineage>
</organism>
<dbReference type="AlphaFoldDB" id="A0A2C9K546"/>
<dbReference type="InterPro" id="IPR050181">
    <property type="entry name" value="Cold_shock_domain"/>
</dbReference>
<dbReference type="KEGG" id="bgt:106051735"/>
<evidence type="ECO:0000313" key="2">
    <source>
        <dbReference type="EnsemblMetazoa" id="BGLB013363-PB"/>
    </source>
</evidence>
<dbReference type="STRING" id="6526.A0A2C9K546"/>
<accession>A0A2C9K546</accession>
<feature type="compositionally biased region" description="Basic and acidic residues" evidence="1">
    <location>
        <begin position="111"/>
        <end position="128"/>
    </location>
</feature>
<feature type="compositionally biased region" description="Basic and acidic residues" evidence="1">
    <location>
        <begin position="14"/>
        <end position="27"/>
    </location>
</feature>
<dbReference type="Proteomes" id="UP000076420">
    <property type="component" value="Unassembled WGS sequence"/>
</dbReference>
<reference evidence="2" key="1">
    <citation type="submission" date="2020-05" db="UniProtKB">
        <authorList>
            <consortium name="EnsemblMetazoa"/>
        </authorList>
    </citation>
    <scope>IDENTIFICATION</scope>
    <source>
        <strain evidence="2">BB02</strain>
    </source>
</reference>